<sequence length="145" mass="16364">LAVKVVTDRSLTTQGDTTNPTGRIYPRRETFALEQEKVWEELSSSRSFFSDSVFPSQHQLEYVKSLLHPVSSEIGLRNCQRDMMENAVQKLVEGAYENPSVRRRLGLNGTVTFESHTNLGDVDDSLSESIEQVSISSRSRNQATR</sequence>
<proteinExistence type="predicted"/>
<protein>
    <submittedName>
        <fullName evidence="1">Uncharacterized protein</fullName>
    </submittedName>
</protein>
<evidence type="ECO:0000313" key="2">
    <source>
        <dbReference type="Proteomes" id="UP000738349"/>
    </source>
</evidence>
<evidence type="ECO:0000313" key="1">
    <source>
        <dbReference type="EMBL" id="KAH7124340.1"/>
    </source>
</evidence>
<dbReference type="EMBL" id="JAGMUV010000022">
    <property type="protein sequence ID" value="KAH7124340.1"/>
    <property type="molecule type" value="Genomic_DNA"/>
</dbReference>
<dbReference type="OrthoDB" id="5105826at2759"/>
<keyword evidence="2" id="KW-1185">Reference proteome</keyword>
<organism evidence="1 2">
    <name type="scientific">Dactylonectria macrodidyma</name>
    <dbReference type="NCBI Taxonomy" id="307937"/>
    <lineage>
        <taxon>Eukaryota</taxon>
        <taxon>Fungi</taxon>
        <taxon>Dikarya</taxon>
        <taxon>Ascomycota</taxon>
        <taxon>Pezizomycotina</taxon>
        <taxon>Sordariomycetes</taxon>
        <taxon>Hypocreomycetidae</taxon>
        <taxon>Hypocreales</taxon>
        <taxon>Nectriaceae</taxon>
        <taxon>Dactylonectria</taxon>
    </lineage>
</organism>
<name>A0A9P9IMA6_9HYPO</name>
<dbReference type="AlphaFoldDB" id="A0A9P9IMA6"/>
<accession>A0A9P9IMA6</accession>
<gene>
    <name evidence="1" type="ORF">EDB81DRAFT_589912</name>
</gene>
<feature type="non-terminal residue" evidence="1">
    <location>
        <position position="1"/>
    </location>
</feature>
<feature type="non-terminal residue" evidence="1">
    <location>
        <position position="145"/>
    </location>
</feature>
<comment type="caution">
    <text evidence="1">The sequence shown here is derived from an EMBL/GenBank/DDBJ whole genome shotgun (WGS) entry which is preliminary data.</text>
</comment>
<dbReference type="Proteomes" id="UP000738349">
    <property type="component" value="Unassembled WGS sequence"/>
</dbReference>
<reference evidence="1" key="1">
    <citation type="journal article" date="2021" name="Nat. Commun.">
        <title>Genetic determinants of endophytism in the Arabidopsis root mycobiome.</title>
        <authorList>
            <person name="Mesny F."/>
            <person name="Miyauchi S."/>
            <person name="Thiergart T."/>
            <person name="Pickel B."/>
            <person name="Atanasova L."/>
            <person name="Karlsson M."/>
            <person name="Huettel B."/>
            <person name="Barry K.W."/>
            <person name="Haridas S."/>
            <person name="Chen C."/>
            <person name="Bauer D."/>
            <person name="Andreopoulos W."/>
            <person name="Pangilinan J."/>
            <person name="LaButti K."/>
            <person name="Riley R."/>
            <person name="Lipzen A."/>
            <person name="Clum A."/>
            <person name="Drula E."/>
            <person name="Henrissat B."/>
            <person name="Kohler A."/>
            <person name="Grigoriev I.V."/>
            <person name="Martin F.M."/>
            <person name="Hacquard S."/>
        </authorList>
    </citation>
    <scope>NUCLEOTIDE SEQUENCE</scope>
    <source>
        <strain evidence="1">MPI-CAGE-AT-0147</strain>
    </source>
</reference>